<dbReference type="EMBL" id="UINC01070229">
    <property type="protein sequence ID" value="SVC04216.1"/>
    <property type="molecule type" value="Genomic_DNA"/>
</dbReference>
<dbReference type="AlphaFoldDB" id="A0A382IX65"/>
<sequence length="85" mass="10199">MPLSQSEFPIEVQVAFFVFDLLSDVWEGMSGTYMGKDWGHCSQLFDLWEVDDPKTTMYFMKMYERILVNYRADRADEKREADKRR</sequence>
<evidence type="ECO:0000313" key="1">
    <source>
        <dbReference type="EMBL" id="SVC04216.1"/>
    </source>
</evidence>
<protein>
    <submittedName>
        <fullName evidence="1">Uncharacterized protein</fullName>
    </submittedName>
</protein>
<accession>A0A382IX65</accession>
<gene>
    <name evidence="1" type="ORF">METZ01_LOCUS257070</name>
</gene>
<reference evidence="1" key="1">
    <citation type="submission" date="2018-05" db="EMBL/GenBank/DDBJ databases">
        <authorList>
            <person name="Lanie J.A."/>
            <person name="Ng W.-L."/>
            <person name="Kazmierczak K.M."/>
            <person name="Andrzejewski T.M."/>
            <person name="Davidsen T.M."/>
            <person name="Wayne K.J."/>
            <person name="Tettelin H."/>
            <person name="Glass J.I."/>
            <person name="Rusch D."/>
            <person name="Podicherti R."/>
            <person name="Tsui H.-C.T."/>
            <person name="Winkler M.E."/>
        </authorList>
    </citation>
    <scope>NUCLEOTIDE SEQUENCE</scope>
</reference>
<name>A0A382IX65_9ZZZZ</name>
<feature type="non-terminal residue" evidence="1">
    <location>
        <position position="85"/>
    </location>
</feature>
<organism evidence="1">
    <name type="scientific">marine metagenome</name>
    <dbReference type="NCBI Taxonomy" id="408172"/>
    <lineage>
        <taxon>unclassified sequences</taxon>
        <taxon>metagenomes</taxon>
        <taxon>ecological metagenomes</taxon>
    </lineage>
</organism>
<proteinExistence type="predicted"/>